<evidence type="ECO:0000313" key="2">
    <source>
        <dbReference type="EMBL" id="GAA0170053.1"/>
    </source>
</evidence>
<dbReference type="Pfam" id="PF00564">
    <property type="entry name" value="PB1"/>
    <property type="match status" value="1"/>
</dbReference>
<gene>
    <name evidence="2" type="ORF">LIER_24400</name>
</gene>
<dbReference type="SUPFAM" id="SSF54277">
    <property type="entry name" value="CAD &amp; PB1 domains"/>
    <property type="match status" value="1"/>
</dbReference>
<dbReference type="InterPro" id="IPR000270">
    <property type="entry name" value="PB1_dom"/>
</dbReference>
<organism evidence="2 3">
    <name type="scientific">Lithospermum erythrorhizon</name>
    <name type="common">Purple gromwell</name>
    <name type="synonym">Lithospermum officinale var. erythrorhizon</name>
    <dbReference type="NCBI Taxonomy" id="34254"/>
    <lineage>
        <taxon>Eukaryota</taxon>
        <taxon>Viridiplantae</taxon>
        <taxon>Streptophyta</taxon>
        <taxon>Embryophyta</taxon>
        <taxon>Tracheophyta</taxon>
        <taxon>Spermatophyta</taxon>
        <taxon>Magnoliopsida</taxon>
        <taxon>eudicotyledons</taxon>
        <taxon>Gunneridae</taxon>
        <taxon>Pentapetalae</taxon>
        <taxon>asterids</taxon>
        <taxon>lamiids</taxon>
        <taxon>Boraginales</taxon>
        <taxon>Boraginaceae</taxon>
        <taxon>Boraginoideae</taxon>
        <taxon>Lithospermeae</taxon>
        <taxon>Lithospermum</taxon>
    </lineage>
</organism>
<evidence type="ECO:0000313" key="3">
    <source>
        <dbReference type="Proteomes" id="UP001454036"/>
    </source>
</evidence>
<protein>
    <recommendedName>
        <fullName evidence="1">PB1 domain-containing protein</fullName>
    </recommendedName>
</protein>
<accession>A0AAV3R473</accession>
<evidence type="ECO:0000259" key="1">
    <source>
        <dbReference type="Pfam" id="PF00564"/>
    </source>
</evidence>
<dbReference type="InterPro" id="IPR053198">
    <property type="entry name" value="Gynoecium_Dev_Regulator"/>
</dbReference>
<comment type="caution">
    <text evidence="2">The sequence shown here is derived from an EMBL/GenBank/DDBJ whole genome shotgun (WGS) entry which is preliminary data.</text>
</comment>
<dbReference type="AlphaFoldDB" id="A0AAV3R473"/>
<dbReference type="Proteomes" id="UP001454036">
    <property type="component" value="Unassembled WGS sequence"/>
</dbReference>
<feature type="domain" description="PB1" evidence="1">
    <location>
        <begin position="12"/>
        <end position="59"/>
    </location>
</feature>
<dbReference type="PANTHER" id="PTHR31066">
    <property type="entry name" value="OS05G0427100 PROTEIN-RELATED"/>
    <property type="match status" value="1"/>
</dbReference>
<proteinExistence type="predicted"/>
<sequence>MKRLTDLVDGEMILKYQLVPEELDALVSVKSDEDIRHMFEECDRCETAGGPRLRAFLFPAKPVVVENGSTETYQITEAIHPGYF</sequence>
<reference evidence="2 3" key="1">
    <citation type="submission" date="2024-01" db="EMBL/GenBank/DDBJ databases">
        <title>The complete chloroplast genome sequence of Lithospermum erythrorhizon: insights into the phylogenetic relationship among Boraginaceae species and the maternal lineages of purple gromwells.</title>
        <authorList>
            <person name="Okada T."/>
            <person name="Watanabe K."/>
        </authorList>
    </citation>
    <scope>NUCLEOTIDE SEQUENCE [LARGE SCALE GENOMIC DNA]</scope>
</reference>
<dbReference type="EMBL" id="BAABME010007075">
    <property type="protein sequence ID" value="GAA0170053.1"/>
    <property type="molecule type" value="Genomic_DNA"/>
</dbReference>
<dbReference type="PANTHER" id="PTHR31066:SF47">
    <property type="entry name" value="PB1 DOMAIN-CONTAINING PROTEIN"/>
    <property type="match status" value="1"/>
</dbReference>
<keyword evidence="3" id="KW-1185">Reference proteome</keyword>
<name>A0AAV3R473_LITER</name>